<evidence type="ECO:0000313" key="2">
    <source>
        <dbReference type="EMBL" id="MBB5102982.1"/>
    </source>
</evidence>
<dbReference type="EMBL" id="JACHJD010000003">
    <property type="protein sequence ID" value="MBB5102982.1"/>
    <property type="molecule type" value="Genomic_DNA"/>
</dbReference>
<dbReference type="InterPro" id="IPR050266">
    <property type="entry name" value="AB_hydrolase_sf"/>
</dbReference>
<dbReference type="InterPro" id="IPR029058">
    <property type="entry name" value="AB_hydrolase_fold"/>
</dbReference>
<dbReference type="GO" id="GO:0003824">
    <property type="term" value="F:catalytic activity"/>
    <property type="evidence" value="ECO:0007669"/>
    <property type="project" value="UniProtKB-ARBA"/>
</dbReference>
<dbReference type="GO" id="GO:0016020">
    <property type="term" value="C:membrane"/>
    <property type="evidence" value="ECO:0007669"/>
    <property type="project" value="TreeGrafter"/>
</dbReference>
<organism evidence="2 3">
    <name type="scientific">Streptomyces spectabilis</name>
    <dbReference type="NCBI Taxonomy" id="68270"/>
    <lineage>
        <taxon>Bacteria</taxon>
        <taxon>Bacillati</taxon>
        <taxon>Actinomycetota</taxon>
        <taxon>Actinomycetes</taxon>
        <taxon>Kitasatosporales</taxon>
        <taxon>Streptomycetaceae</taxon>
        <taxon>Streptomyces</taxon>
    </lineage>
</organism>
<comment type="caution">
    <text evidence="2">The sequence shown here is derived from an EMBL/GenBank/DDBJ whole genome shotgun (WGS) entry which is preliminary data.</text>
</comment>
<gene>
    <name evidence="2" type="ORF">FHS40_002035</name>
</gene>
<dbReference type="InterPro" id="IPR000073">
    <property type="entry name" value="AB_hydrolase_1"/>
</dbReference>
<dbReference type="RefSeq" id="WP_229878910.1">
    <property type="nucleotide sequence ID" value="NZ_BMSQ01000004.1"/>
</dbReference>
<dbReference type="PANTHER" id="PTHR43798:SF33">
    <property type="entry name" value="HYDROLASE, PUTATIVE (AFU_ORTHOLOGUE AFUA_2G14860)-RELATED"/>
    <property type="match status" value="1"/>
</dbReference>
<dbReference type="PRINTS" id="PR00111">
    <property type="entry name" value="ABHYDROLASE"/>
</dbReference>
<feature type="domain" description="AB hydrolase-1" evidence="1">
    <location>
        <begin position="22"/>
        <end position="257"/>
    </location>
</feature>
<accession>A0A7W8ATD1</accession>
<name>A0A7W8ATD1_STRST</name>
<reference evidence="2 3" key="1">
    <citation type="submission" date="2020-08" db="EMBL/GenBank/DDBJ databases">
        <title>Genomic Encyclopedia of Type Strains, Phase III (KMG-III): the genomes of soil and plant-associated and newly described type strains.</title>
        <authorList>
            <person name="Whitman W."/>
        </authorList>
    </citation>
    <scope>NUCLEOTIDE SEQUENCE [LARGE SCALE GENOMIC DNA]</scope>
    <source>
        <strain evidence="2 3">CECT 3146</strain>
    </source>
</reference>
<keyword evidence="3" id="KW-1185">Reference proteome</keyword>
<sequence>MFVRIDGVAHHVDVTGQGPVCVLSAGLGLAWFEWDPVVELLAPARTVVRFDRPGLGRSGPAREAPTLAGEAERVARVLAAVGLGERAVTVVGHSLAGFHAEAFARRYPERVAGLVLVDSSVEERTRALPARGARVAGARACGAVLGAAGVPRAVGPLLRGGGVPRRLRAVYGVSRVWRAGLVEYVTYGDVAHELALLRRVAALPGAPVAVLAAGPAGASRWVSRQRALADTLGASFRALRPAGHLLMRDRPHEVAEAILTAGPRPSG</sequence>
<dbReference type="AlphaFoldDB" id="A0A7W8ATD1"/>
<dbReference type="PANTHER" id="PTHR43798">
    <property type="entry name" value="MONOACYLGLYCEROL LIPASE"/>
    <property type="match status" value="1"/>
</dbReference>
<dbReference type="Gene3D" id="3.40.50.1820">
    <property type="entry name" value="alpha/beta hydrolase"/>
    <property type="match status" value="1"/>
</dbReference>
<evidence type="ECO:0000259" key="1">
    <source>
        <dbReference type="Pfam" id="PF12697"/>
    </source>
</evidence>
<proteinExistence type="predicted"/>
<dbReference type="SUPFAM" id="SSF53474">
    <property type="entry name" value="alpha/beta-Hydrolases"/>
    <property type="match status" value="1"/>
</dbReference>
<evidence type="ECO:0000313" key="3">
    <source>
        <dbReference type="Proteomes" id="UP000549009"/>
    </source>
</evidence>
<dbReference type="Pfam" id="PF12697">
    <property type="entry name" value="Abhydrolase_6"/>
    <property type="match status" value="1"/>
</dbReference>
<protein>
    <submittedName>
        <fullName evidence="2">Pimeloyl-ACP methyl ester carboxylesterase</fullName>
    </submittedName>
</protein>
<dbReference type="Proteomes" id="UP000549009">
    <property type="component" value="Unassembled WGS sequence"/>
</dbReference>